<dbReference type="GO" id="GO:0046872">
    <property type="term" value="F:metal ion binding"/>
    <property type="evidence" value="ECO:0007669"/>
    <property type="project" value="UniProtKB-KW"/>
</dbReference>
<dbReference type="SMART" id="SM00729">
    <property type="entry name" value="Elp3"/>
    <property type="match status" value="1"/>
</dbReference>
<keyword evidence="3" id="KW-0479">Metal-binding</keyword>
<dbReference type="SFLD" id="SFLDS00029">
    <property type="entry name" value="Radical_SAM"/>
    <property type="match status" value="1"/>
</dbReference>
<comment type="cofactor">
    <cofactor evidence="1">
        <name>[4Fe-4S] cluster</name>
        <dbReference type="ChEBI" id="CHEBI:49883"/>
    </cofactor>
</comment>
<dbReference type="GO" id="GO:0003824">
    <property type="term" value="F:catalytic activity"/>
    <property type="evidence" value="ECO:0007669"/>
    <property type="project" value="InterPro"/>
</dbReference>
<evidence type="ECO:0000259" key="6">
    <source>
        <dbReference type="PROSITE" id="PS51918"/>
    </source>
</evidence>
<gene>
    <name evidence="7" type="ORF">METZ01_LOCUS464323</name>
</gene>
<dbReference type="InterPro" id="IPR007197">
    <property type="entry name" value="rSAM"/>
</dbReference>
<keyword evidence="2" id="KW-0949">S-adenosyl-L-methionine</keyword>
<evidence type="ECO:0000256" key="5">
    <source>
        <dbReference type="ARBA" id="ARBA00023014"/>
    </source>
</evidence>
<keyword evidence="5" id="KW-0411">Iron-sulfur</keyword>
<dbReference type="PANTHER" id="PTHR43409:SF7">
    <property type="entry name" value="BLL1977 PROTEIN"/>
    <property type="match status" value="1"/>
</dbReference>
<dbReference type="CDD" id="cd01335">
    <property type="entry name" value="Radical_SAM"/>
    <property type="match status" value="1"/>
</dbReference>
<organism evidence="7">
    <name type="scientific">marine metagenome</name>
    <dbReference type="NCBI Taxonomy" id="408172"/>
    <lineage>
        <taxon>unclassified sequences</taxon>
        <taxon>metagenomes</taxon>
        <taxon>ecological metagenomes</taxon>
    </lineage>
</organism>
<evidence type="ECO:0000313" key="7">
    <source>
        <dbReference type="EMBL" id="SVE11469.1"/>
    </source>
</evidence>
<protein>
    <recommendedName>
        <fullName evidence="6">Radical SAM core domain-containing protein</fullName>
    </recommendedName>
</protein>
<dbReference type="GO" id="GO:0051536">
    <property type="term" value="F:iron-sulfur cluster binding"/>
    <property type="evidence" value="ECO:0007669"/>
    <property type="project" value="UniProtKB-KW"/>
</dbReference>
<dbReference type="InterPro" id="IPR006638">
    <property type="entry name" value="Elp3/MiaA/NifB-like_rSAM"/>
</dbReference>
<evidence type="ECO:0000256" key="1">
    <source>
        <dbReference type="ARBA" id="ARBA00001966"/>
    </source>
</evidence>
<dbReference type="EMBL" id="UINC01195069">
    <property type="protein sequence ID" value="SVE11469.1"/>
    <property type="molecule type" value="Genomic_DNA"/>
</dbReference>
<proteinExistence type="predicted"/>
<feature type="domain" description="Radical SAM core" evidence="6">
    <location>
        <begin position="64"/>
        <end position="249"/>
    </location>
</feature>
<sequence length="249" mass="28895">FGEGEDLMLELIRSFEFREKLDLHNVKGICFEEDGQVITTPQRPFVDMDSLPFLDWSLLGDEVLNNVRGKIIRVQTSRGCPFRCTFCINVVTKNRSMRYRDPKLVVDELEYVSRDIGAKRVGFRDEIFISNRKQTKEIAEGILERDIQIEWLANPRVEYLRERWIDDDYLQLLVDSGCNKLSCGAESGSPRVLQFIKKQNTVEDIMNFVQRTKRFGISPVCAFLIGIPTETSSERLQTLNMIHDITKIH</sequence>
<dbReference type="AlphaFoldDB" id="A0A383AVB9"/>
<dbReference type="InterPro" id="IPR058240">
    <property type="entry name" value="rSAM_sf"/>
</dbReference>
<keyword evidence="4" id="KW-0408">Iron</keyword>
<name>A0A383AVB9_9ZZZZ</name>
<dbReference type="Gene3D" id="3.80.30.20">
    <property type="entry name" value="tm_1862 like domain"/>
    <property type="match status" value="1"/>
</dbReference>
<dbReference type="PROSITE" id="PS51918">
    <property type="entry name" value="RADICAL_SAM"/>
    <property type="match status" value="1"/>
</dbReference>
<dbReference type="InterPro" id="IPR051198">
    <property type="entry name" value="BchE-like"/>
</dbReference>
<dbReference type="InterPro" id="IPR023404">
    <property type="entry name" value="rSAM_horseshoe"/>
</dbReference>
<dbReference type="SUPFAM" id="SSF102114">
    <property type="entry name" value="Radical SAM enzymes"/>
    <property type="match status" value="1"/>
</dbReference>
<reference evidence="7" key="1">
    <citation type="submission" date="2018-05" db="EMBL/GenBank/DDBJ databases">
        <authorList>
            <person name="Lanie J.A."/>
            <person name="Ng W.-L."/>
            <person name="Kazmierczak K.M."/>
            <person name="Andrzejewski T.M."/>
            <person name="Davidsen T.M."/>
            <person name="Wayne K.J."/>
            <person name="Tettelin H."/>
            <person name="Glass J.I."/>
            <person name="Rusch D."/>
            <person name="Podicherti R."/>
            <person name="Tsui H.-C.T."/>
            <person name="Winkler M.E."/>
        </authorList>
    </citation>
    <scope>NUCLEOTIDE SEQUENCE</scope>
</reference>
<evidence type="ECO:0000256" key="4">
    <source>
        <dbReference type="ARBA" id="ARBA00023004"/>
    </source>
</evidence>
<dbReference type="PANTHER" id="PTHR43409">
    <property type="entry name" value="ANAEROBIC MAGNESIUM-PROTOPORPHYRIN IX MONOMETHYL ESTER CYCLASE-RELATED"/>
    <property type="match status" value="1"/>
</dbReference>
<evidence type="ECO:0000256" key="3">
    <source>
        <dbReference type="ARBA" id="ARBA00022723"/>
    </source>
</evidence>
<accession>A0A383AVB9</accession>
<dbReference type="SFLD" id="SFLDG01082">
    <property type="entry name" value="B12-binding_domain_containing"/>
    <property type="match status" value="1"/>
</dbReference>
<feature type="non-terminal residue" evidence="7">
    <location>
        <position position="249"/>
    </location>
</feature>
<evidence type="ECO:0000256" key="2">
    <source>
        <dbReference type="ARBA" id="ARBA00022691"/>
    </source>
</evidence>
<feature type="non-terminal residue" evidence="7">
    <location>
        <position position="1"/>
    </location>
</feature>
<dbReference type="Pfam" id="PF04055">
    <property type="entry name" value="Radical_SAM"/>
    <property type="match status" value="1"/>
</dbReference>